<protein>
    <submittedName>
        <fullName evidence="1">Uncharacterized protein</fullName>
    </submittedName>
</protein>
<dbReference type="EMBL" id="JACXVP010000001">
    <property type="protein sequence ID" value="KAG5631018.1"/>
    <property type="molecule type" value="Genomic_DNA"/>
</dbReference>
<comment type="caution">
    <text evidence="1">The sequence shown here is derived from an EMBL/GenBank/DDBJ whole genome shotgun (WGS) entry which is preliminary data.</text>
</comment>
<sequence length="99" mass="11093">ETYPISNAFLSDTHLSHENQPTPYPLTLSSLVLGYGARAHPLGLNLMFTHSVGHQSSGLGFSTSLSEEEWRRPTSNLGKMKYFFLQVTQKPSPNMRENI</sequence>
<evidence type="ECO:0000313" key="2">
    <source>
        <dbReference type="Proteomes" id="UP000824120"/>
    </source>
</evidence>
<proteinExistence type="predicted"/>
<evidence type="ECO:0000313" key="1">
    <source>
        <dbReference type="EMBL" id="KAG5631018.1"/>
    </source>
</evidence>
<dbReference type="Proteomes" id="UP000824120">
    <property type="component" value="Chromosome 1"/>
</dbReference>
<organism evidence="1 2">
    <name type="scientific">Solanum commersonii</name>
    <name type="common">Commerson's wild potato</name>
    <name type="synonym">Commerson's nightshade</name>
    <dbReference type="NCBI Taxonomy" id="4109"/>
    <lineage>
        <taxon>Eukaryota</taxon>
        <taxon>Viridiplantae</taxon>
        <taxon>Streptophyta</taxon>
        <taxon>Embryophyta</taxon>
        <taxon>Tracheophyta</taxon>
        <taxon>Spermatophyta</taxon>
        <taxon>Magnoliopsida</taxon>
        <taxon>eudicotyledons</taxon>
        <taxon>Gunneridae</taxon>
        <taxon>Pentapetalae</taxon>
        <taxon>asterids</taxon>
        <taxon>lamiids</taxon>
        <taxon>Solanales</taxon>
        <taxon>Solanaceae</taxon>
        <taxon>Solanoideae</taxon>
        <taxon>Solaneae</taxon>
        <taxon>Solanum</taxon>
    </lineage>
</organism>
<name>A0A9J6B359_SOLCO</name>
<feature type="non-terminal residue" evidence="1">
    <location>
        <position position="1"/>
    </location>
</feature>
<gene>
    <name evidence="1" type="ORF">H5410_002735</name>
</gene>
<accession>A0A9J6B359</accession>
<reference evidence="1 2" key="1">
    <citation type="submission" date="2020-09" db="EMBL/GenBank/DDBJ databases">
        <title>De no assembly of potato wild relative species, Solanum commersonii.</title>
        <authorList>
            <person name="Cho K."/>
        </authorList>
    </citation>
    <scope>NUCLEOTIDE SEQUENCE [LARGE SCALE GENOMIC DNA]</scope>
    <source>
        <strain evidence="1">LZ3.2</strain>
        <tissue evidence="1">Leaf</tissue>
    </source>
</reference>
<keyword evidence="2" id="KW-1185">Reference proteome</keyword>
<dbReference type="AlphaFoldDB" id="A0A9J6B359"/>